<evidence type="ECO:0000256" key="1">
    <source>
        <dbReference type="SAM" id="SignalP"/>
    </source>
</evidence>
<dbReference type="RefSeq" id="WP_153383856.1">
    <property type="nucleotide sequence ID" value="NZ_VDFM01000016.1"/>
</dbReference>
<accession>A0A5P0ZK18</accession>
<sequence>MKKLQILFALILAFSIVSLGSINLVNAETSAEPEQTILIGQSNSDDSKSVRAYKIKKGKMVATKKRVSMVEPSKKWLRYYKATKVTFDGKSYWKLAKNKYIKDSYRINPIKHDSRPQPGQEK</sequence>
<name>A0A5P0ZK18_9LACO</name>
<dbReference type="EMBL" id="VDFM01000016">
    <property type="protein sequence ID" value="MQS53392.1"/>
    <property type="molecule type" value="Genomic_DNA"/>
</dbReference>
<evidence type="ECO:0000313" key="2">
    <source>
        <dbReference type="EMBL" id="MQS53392.1"/>
    </source>
</evidence>
<dbReference type="AlphaFoldDB" id="A0A5P0ZK18"/>
<dbReference type="OrthoDB" id="2277008at2"/>
<proteinExistence type="predicted"/>
<evidence type="ECO:0008006" key="4">
    <source>
        <dbReference type="Google" id="ProtNLM"/>
    </source>
</evidence>
<feature type="signal peptide" evidence="1">
    <location>
        <begin position="1"/>
        <end position="27"/>
    </location>
</feature>
<reference evidence="2 3" key="1">
    <citation type="journal article" date="2019" name="Syst. Appl. Microbiol.">
        <title>Polyphasic characterization of two novel Lactobacillus spp. isolated from blown salami packages: Description of Lactobacillus halodurans sp. nov. and Lactobacillus salsicarnum sp. nov.</title>
        <authorList>
            <person name="Schuster J.A."/>
            <person name="Klingl A."/>
            <person name="Vogel R.F."/>
            <person name="Ehrmann M.A."/>
        </authorList>
    </citation>
    <scope>NUCLEOTIDE SEQUENCE [LARGE SCALE GENOMIC DNA]</scope>
    <source>
        <strain evidence="2 3">TMW 1.2118</strain>
    </source>
</reference>
<dbReference type="Proteomes" id="UP000380386">
    <property type="component" value="Unassembled WGS sequence"/>
</dbReference>
<organism evidence="2 3">
    <name type="scientific">Companilactobacillus mishanensis</name>
    <dbReference type="NCBI Taxonomy" id="2486008"/>
    <lineage>
        <taxon>Bacteria</taxon>
        <taxon>Bacillati</taxon>
        <taxon>Bacillota</taxon>
        <taxon>Bacilli</taxon>
        <taxon>Lactobacillales</taxon>
        <taxon>Lactobacillaceae</taxon>
        <taxon>Companilactobacillus</taxon>
    </lineage>
</organism>
<evidence type="ECO:0000313" key="3">
    <source>
        <dbReference type="Proteomes" id="UP000380386"/>
    </source>
</evidence>
<protein>
    <recommendedName>
        <fullName evidence="4">Surface layer protein A domain-containing protein</fullName>
    </recommendedName>
</protein>
<keyword evidence="1" id="KW-0732">Signal</keyword>
<comment type="caution">
    <text evidence="2">The sequence shown here is derived from an EMBL/GenBank/DDBJ whole genome shotgun (WGS) entry which is preliminary data.</text>
</comment>
<gene>
    <name evidence="2" type="ORF">FHL02_10205</name>
</gene>
<feature type="chain" id="PRO_5024432947" description="Surface layer protein A domain-containing protein" evidence="1">
    <location>
        <begin position="28"/>
        <end position="122"/>
    </location>
</feature>